<keyword evidence="2" id="KW-1185">Reference proteome</keyword>
<dbReference type="BioCyc" id="JESP1508404:G14D9-12014-MONOMER"/>
<accession>A0A0B5APM2</accession>
<dbReference type="Gene3D" id="1.10.4010.10">
    <property type="entry name" value="Type II deoxyuridine triphosphatase"/>
    <property type="match status" value="1"/>
</dbReference>
<organism evidence="1 2">
    <name type="scientific">Jeotgalibacillus malaysiensis</name>
    <dbReference type="NCBI Taxonomy" id="1508404"/>
    <lineage>
        <taxon>Bacteria</taxon>
        <taxon>Bacillati</taxon>
        <taxon>Bacillota</taxon>
        <taxon>Bacilli</taxon>
        <taxon>Bacillales</taxon>
        <taxon>Caryophanaceae</taxon>
        <taxon>Jeotgalibacillus</taxon>
    </lineage>
</organism>
<dbReference type="Proteomes" id="UP000031449">
    <property type="component" value="Chromosome"/>
</dbReference>
<dbReference type="AlphaFoldDB" id="A0A0B5APM2"/>
<sequence length="193" mass="23062">MELTKLFNAQRQLDEHIEKEHPRQPGEDRLAKKILALHVELGELANEWRGFKFWSRDQKPRTIEHKFERFVDNLGNIEILKNPLLEEYVDNIHFAVSIALDLNVKPEKIAEFIITNVSPKKSIEDKFLYVNKKLVDLYEEIRDRNSANAVYYWVRLFEQLLQLGTILGFSWDEIEAAYFEKNKINHIRQENFY</sequence>
<dbReference type="OrthoDB" id="5506143at2"/>
<dbReference type="Pfam" id="PF08761">
    <property type="entry name" value="dUTPase_2"/>
    <property type="match status" value="2"/>
</dbReference>
<dbReference type="PIRSF" id="PIRSF030140">
    <property type="entry name" value="UCP030140"/>
    <property type="match status" value="1"/>
</dbReference>
<dbReference type="CDD" id="cd11527">
    <property type="entry name" value="NTP-PPase_dUTPase"/>
    <property type="match status" value="1"/>
</dbReference>
<evidence type="ECO:0008006" key="3">
    <source>
        <dbReference type="Google" id="ProtNLM"/>
    </source>
</evidence>
<dbReference type="SUPFAM" id="SSF101386">
    <property type="entry name" value="all-alpha NTP pyrophosphatases"/>
    <property type="match status" value="1"/>
</dbReference>
<dbReference type="InterPro" id="IPR016947">
    <property type="entry name" value="UCP030140"/>
</dbReference>
<name>A0A0B5APM2_9BACL</name>
<dbReference type="EMBL" id="CP009416">
    <property type="protein sequence ID" value="AJD92051.1"/>
    <property type="molecule type" value="Genomic_DNA"/>
</dbReference>
<evidence type="ECO:0000313" key="2">
    <source>
        <dbReference type="Proteomes" id="UP000031449"/>
    </source>
</evidence>
<dbReference type="HOGENOM" id="CLU_105318_0_0_9"/>
<dbReference type="KEGG" id="jeo:JMA_27340"/>
<dbReference type="InterPro" id="IPR014871">
    <property type="entry name" value="dUTPase/dCTP_pyrophosphatase"/>
</dbReference>
<dbReference type="STRING" id="1508404.JMA_27340"/>
<reference evidence="1 2" key="1">
    <citation type="submission" date="2014-08" db="EMBL/GenBank/DDBJ databases">
        <title>Complete genome of a marine bacteria Jeotgalibacillus malaysiensis.</title>
        <authorList>
            <person name="Yaakop A.S."/>
            <person name="Chan K.-G."/>
            <person name="Goh K.M."/>
        </authorList>
    </citation>
    <scope>NUCLEOTIDE SEQUENCE [LARGE SCALE GENOMIC DNA]</scope>
    <source>
        <strain evidence="1 2">D5</strain>
    </source>
</reference>
<proteinExistence type="predicted"/>
<protein>
    <recommendedName>
        <fullName evidence="3">dUTPase</fullName>
    </recommendedName>
</protein>
<evidence type="ECO:0000313" key="1">
    <source>
        <dbReference type="EMBL" id="AJD92051.1"/>
    </source>
</evidence>
<gene>
    <name evidence="1" type="ORF">JMA_27340</name>
</gene>